<dbReference type="InterPro" id="IPR051137">
    <property type="entry name" value="PP4R3-like"/>
</dbReference>
<dbReference type="GO" id="GO:0005654">
    <property type="term" value="C:nucleoplasm"/>
    <property type="evidence" value="ECO:0007669"/>
    <property type="project" value="TreeGrafter"/>
</dbReference>
<name>A0AAN6UKD5_9PEZI</name>
<protein>
    <recommendedName>
        <fullName evidence="1">PP4R3 EVH1-like domain-containing protein</fullName>
    </recommendedName>
</protein>
<dbReference type="GO" id="GO:0006974">
    <property type="term" value="P:DNA damage response"/>
    <property type="evidence" value="ECO:0007669"/>
    <property type="project" value="TreeGrafter"/>
</dbReference>
<evidence type="ECO:0000313" key="2">
    <source>
        <dbReference type="EMBL" id="KAK4134374.1"/>
    </source>
</evidence>
<comment type="caution">
    <text evidence="2">The sequence shown here is derived from an EMBL/GenBank/DDBJ whole genome shotgun (WGS) entry which is preliminary data.</text>
</comment>
<dbReference type="InterPro" id="IPR055236">
    <property type="entry name" value="EVH1_PP4R3"/>
</dbReference>
<dbReference type="Pfam" id="PF22972">
    <property type="entry name" value="EVH1_PP4R3"/>
    <property type="match status" value="1"/>
</dbReference>
<dbReference type="InterPro" id="IPR011993">
    <property type="entry name" value="PH-like_dom_sf"/>
</dbReference>
<evidence type="ECO:0000259" key="1">
    <source>
        <dbReference type="Pfam" id="PF22972"/>
    </source>
</evidence>
<reference evidence="2" key="1">
    <citation type="journal article" date="2023" name="Mol. Phylogenet. Evol.">
        <title>Genome-scale phylogeny and comparative genomics of the fungal order Sordariales.</title>
        <authorList>
            <person name="Hensen N."/>
            <person name="Bonometti L."/>
            <person name="Westerberg I."/>
            <person name="Brannstrom I.O."/>
            <person name="Guillou S."/>
            <person name="Cros-Aarteil S."/>
            <person name="Calhoun S."/>
            <person name="Haridas S."/>
            <person name="Kuo A."/>
            <person name="Mondo S."/>
            <person name="Pangilinan J."/>
            <person name="Riley R."/>
            <person name="LaButti K."/>
            <person name="Andreopoulos B."/>
            <person name="Lipzen A."/>
            <person name="Chen C."/>
            <person name="Yan M."/>
            <person name="Daum C."/>
            <person name="Ng V."/>
            <person name="Clum A."/>
            <person name="Steindorff A."/>
            <person name="Ohm R.A."/>
            <person name="Martin F."/>
            <person name="Silar P."/>
            <person name="Natvig D.O."/>
            <person name="Lalanne C."/>
            <person name="Gautier V."/>
            <person name="Ament-Velasquez S.L."/>
            <person name="Kruys A."/>
            <person name="Hutchinson M.I."/>
            <person name="Powell A.J."/>
            <person name="Barry K."/>
            <person name="Miller A.N."/>
            <person name="Grigoriev I.V."/>
            <person name="Debuchy R."/>
            <person name="Gladieux P."/>
            <person name="Hiltunen Thoren M."/>
            <person name="Johannesson H."/>
        </authorList>
    </citation>
    <scope>NUCLEOTIDE SEQUENCE</scope>
    <source>
        <strain evidence="2">CBS 123565</strain>
    </source>
</reference>
<evidence type="ECO:0000313" key="3">
    <source>
        <dbReference type="Proteomes" id="UP001304895"/>
    </source>
</evidence>
<keyword evidence="3" id="KW-1185">Reference proteome</keyword>
<dbReference type="AlphaFoldDB" id="A0AAN6UKD5"/>
<dbReference type="PANTHER" id="PTHR23318">
    <property type="entry name" value="ATP SYNTHASE GAMMA-RELATED"/>
    <property type="match status" value="1"/>
</dbReference>
<proteinExistence type="predicted"/>
<feature type="domain" description="PP4R3 EVH1-like" evidence="1">
    <location>
        <begin position="13"/>
        <end position="78"/>
    </location>
</feature>
<organism evidence="2 3">
    <name type="scientific">Trichocladium antarcticum</name>
    <dbReference type="NCBI Taxonomy" id="1450529"/>
    <lineage>
        <taxon>Eukaryota</taxon>
        <taxon>Fungi</taxon>
        <taxon>Dikarya</taxon>
        <taxon>Ascomycota</taxon>
        <taxon>Pezizomycotina</taxon>
        <taxon>Sordariomycetes</taxon>
        <taxon>Sordariomycetidae</taxon>
        <taxon>Sordariales</taxon>
        <taxon>Chaetomiaceae</taxon>
        <taxon>Trichocladium</taxon>
    </lineage>
</organism>
<sequence length="79" mass="9161">MMAQPGPHQTTDKKRVKVYELRHGDWFDRGTGFCFACFVPVEEGQPKEPRVIVDSEDQPNRRLLETKIIKDDGFQKQQG</sequence>
<feature type="non-terminal residue" evidence="2">
    <location>
        <position position="79"/>
    </location>
</feature>
<dbReference type="GO" id="GO:0072542">
    <property type="term" value="F:protein phosphatase activator activity"/>
    <property type="evidence" value="ECO:0007669"/>
    <property type="project" value="TreeGrafter"/>
</dbReference>
<dbReference type="Gene3D" id="2.30.29.30">
    <property type="entry name" value="Pleckstrin-homology domain (PH domain)/Phosphotyrosine-binding domain (PTB)"/>
    <property type="match status" value="1"/>
</dbReference>
<gene>
    <name evidence="2" type="ORF">BT67DRAFT_344711</name>
</gene>
<dbReference type="PANTHER" id="PTHR23318:SF0">
    <property type="entry name" value="SERINE_THREONINE-PROTEIN PHOSPHATASE 4 REGULATORY SUBUNIT 3"/>
    <property type="match status" value="1"/>
</dbReference>
<dbReference type="EMBL" id="MU853409">
    <property type="protein sequence ID" value="KAK4134374.1"/>
    <property type="molecule type" value="Genomic_DNA"/>
</dbReference>
<dbReference type="Proteomes" id="UP001304895">
    <property type="component" value="Unassembled WGS sequence"/>
</dbReference>
<dbReference type="GO" id="GO:0030289">
    <property type="term" value="C:protein phosphatase 4 complex"/>
    <property type="evidence" value="ECO:0007669"/>
    <property type="project" value="TreeGrafter"/>
</dbReference>
<reference evidence="2" key="2">
    <citation type="submission" date="2023-05" db="EMBL/GenBank/DDBJ databases">
        <authorList>
            <consortium name="Lawrence Berkeley National Laboratory"/>
            <person name="Steindorff A."/>
            <person name="Hensen N."/>
            <person name="Bonometti L."/>
            <person name="Westerberg I."/>
            <person name="Brannstrom I.O."/>
            <person name="Guillou S."/>
            <person name="Cros-Aarteil S."/>
            <person name="Calhoun S."/>
            <person name="Haridas S."/>
            <person name="Kuo A."/>
            <person name="Mondo S."/>
            <person name="Pangilinan J."/>
            <person name="Riley R."/>
            <person name="Labutti K."/>
            <person name="Andreopoulos B."/>
            <person name="Lipzen A."/>
            <person name="Chen C."/>
            <person name="Yanf M."/>
            <person name="Daum C."/>
            <person name="Ng V."/>
            <person name="Clum A."/>
            <person name="Ohm R."/>
            <person name="Martin F."/>
            <person name="Silar P."/>
            <person name="Natvig D."/>
            <person name="Lalanne C."/>
            <person name="Gautier V."/>
            <person name="Ament-Velasquez S.L."/>
            <person name="Kruys A."/>
            <person name="Hutchinson M.I."/>
            <person name="Powell A.J."/>
            <person name="Barry K."/>
            <person name="Miller A.N."/>
            <person name="Grigoriev I.V."/>
            <person name="Debuchy R."/>
            <person name="Gladieux P."/>
            <person name="Thoren M.H."/>
            <person name="Johannesson H."/>
        </authorList>
    </citation>
    <scope>NUCLEOTIDE SEQUENCE</scope>
    <source>
        <strain evidence="2">CBS 123565</strain>
    </source>
</reference>
<accession>A0AAN6UKD5</accession>